<dbReference type="SUPFAM" id="SSF51261">
    <property type="entry name" value="Duplicated hybrid motif"/>
    <property type="match status" value="1"/>
</dbReference>
<dbReference type="RefSeq" id="WP_138226841.1">
    <property type="nucleotide sequence ID" value="NZ_CP040396.1"/>
</dbReference>
<dbReference type="OrthoDB" id="9805799at2"/>
<evidence type="ECO:0000256" key="3">
    <source>
        <dbReference type="SAM" id="Phobius"/>
    </source>
</evidence>
<gene>
    <name evidence="5" type="ORF">E6C60_3355</name>
</gene>
<dbReference type="AlphaFoldDB" id="A0A4P8XMM9"/>
<dbReference type="PANTHER" id="PTHR21666">
    <property type="entry name" value="PEPTIDASE-RELATED"/>
    <property type="match status" value="1"/>
</dbReference>
<dbReference type="KEGG" id="palo:E6C60_3355"/>
<sequence length="321" mass="35553">MKRKPGKQPLTLLVLRDAQQSVRQIHFSKPLMILVPAAAVLSIAGLILTMHIQAERTVSGLERQLLLKNLEALRMEITVTDKDEAIERLNQAILQLSSEAAETEEQMQRVQELEAELRQFMKRHGYDPDNITSLESSGGMGGEYVAVHESEMLQLAEETRDDFERVRQLMSVMEQAIPRALDSAEQTRLKREATPSLWPTKSRTLTSSFGYRTDPINGRTAFHAGIDIAGDTGDPVYAAASGTVSAVERSAVRGRYVIVDHPDGLQTWYVHLDSAAVQAGDSITQGDVLGRLGSTGRSTGPHLHFEVVKNNRTVNPLEYVK</sequence>
<dbReference type="InterPro" id="IPR016047">
    <property type="entry name" value="M23ase_b-sheet_dom"/>
</dbReference>
<keyword evidence="3" id="KW-1133">Transmembrane helix</keyword>
<protein>
    <submittedName>
        <fullName evidence="5">Peptidase, M23 family</fullName>
    </submittedName>
</protein>
<reference evidence="5 6" key="1">
    <citation type="submission" date="2019-05" db="EMBL/GenBank/DDBJ databases">
        <authorList>
            <person name="Chen C."/>
        </authorList>
    </citation>
    <scope>NUCLEOTIDE SEQUENCE [LARGE SCALE GENOMIC DNA]</scope>
    <source>
        <strain evidence="5 6">HB172198</strain>
    </source>
</reference>
<dbReference type="Pfam" id="PF01551">
    <property type="entry name" value="Peptidase_M23"/>
    <property type="match status" value="1"/>
</dbReference>
<name>A0A4P8XMM9_9BACL</name>
<dbReference type="EMBL" id="CP040396">
    <property type="protein sequence ID" value="QCT04066.1"/>
    <property type="molecule type" value="Genomic_DNA"/>
</dbReference>
<dbReference type="Gene3D" id="2.70.70.10">
    <property type="entry name" value="Glucose Permease (Domain IIA)"/>
    <property type="match status" value="1"/>
</dbReference>
<evidence type="ECO:0000259" key="4">
    <source>
        <dbReference type="Pfam" id="PF01551"/>
    </source>
</evidence>
<feature type="transmembrane region" description="Helical" evidence="3">
    <location>
        <begin position="31"/>
        <end position="52"/>
    </location>
</feature>
<keyword evidence="1" id="KW-0732">Signal</keyword>
<evidence type="ECO:0000256" key="2">
    <source>
        <dbReference type="SAM" id="Coils"/>
    </source>
</evidence>
<accession>A0A4P8XMM9</accession>
<evidence type="ECO:0000256" key="1">
    <source>
        <dbReference type="ARBA" id="ARBA00022729"/>
    </source>
</evidence>
<feature type="domain" description="M23ase beta-sheet core" evidence="4">
    <location>
        <begin position="222"/>
        <end position="316"/>
    </location>
</feature>
<keyword evidence="3" id="KW-0812">Transmembrane</keyword>
<organism evidence="5 6">
    <name type="scientific">Paenibacillus algicola</name>
    <dbReference type="NCBI Taxonomy" id="2565926"/>
    <lineage>
        <taxon>Bacteria</taxon>
        <taxon>Bacillati</taxon>
        <taxon>Bacillota</taxon>
        <taxon>Bacilli</taxon>
        <taxon>Bacillales</taxon>
        <taxon>Paenibacillaceae</taxon>
        <taxon>Paenibacillus</taxon>
    </lineage>
</organism>
<dbReference type="InterPro" id="IPR050570">
    <property type="entry name" value="Cell_wall_metabolism_enzyme"/>
</dbReference>
<dbReference type="InterPro" id="IPR011055">
    <property type="entry name" value="Dup_hybrid_motif"/>
</dbReference>
<keyword evidence="6" id="KW-1185">Reference proteome</keyword>
<dbReference type="CDD" id="cd12797">
    <property type="entry name" value="M23_peptidase"/>
    <property type="match status" value="1"/>
</dbReference>
<dbReference type="Proteomes" id="UP000300879">
    <property type="component" value="Chromosome"/>
</dbReference>
<proteinExistence type="predicted"/>
<dbReference type="GO" id="GO:0004222">
    <property type="term" value="F:metalloendopeptidase activity"/>
    <property type="evidence" value="ECO:0007669"/>
    <property type="project" value="TreeGrafter"/>
</dbReference>
<feature type="coiled-coil region" evidence="2">
    <location>
        <begin position="79"/>
        <end position="123"/>
    </location>
</feature>
<keyword evidence="3" id="KW-0472">Membrane</keyword>
<evidence type="ECO:0000313" key="6">
    <source>
        <dbReference type="Proteomes" id="UP000300879"/>
    </source>
</evidence>
<evidence type="ECO:0000313" key="5">
    <source>
        <dbReference type="EMBL" id="QCT04066.1"/>
    </source>
</evidence>
<dbReference type="PANTHER" id="PTHR21666:SF289">
    <property type="entry name" value="L-ALA--D-GLU ENDOPEPTIDASE"/>
    <property type="match status" value="1"/>
</dbReference>
<keyword evidence="2" id="KW-0175">Coiled coil</keyword>
<dbReference type="FunFam" id="2.70.70.10:FF:000006">
    <property type="entry name" value="M23 family peptidase"/>
    <property type="match status" value="1"/>
</dbReference>